<feature type="region of interest" description="Disordered" evidence="1">
    <location>
        <begin position="331"/>
        <end position="357"/>
    </location>
</feature>
<keyword evidence="2" id="KW-0472">Membrane</keyword>
<gene>
    <name evidence="3" type="ORF">BCV71DRAFT_277262</name>
</gene>
<proteinExistence type="predicted"/>
<keyword evidence="2" id="KW-0812">Transmembrane</keyword>
<feature type="transmembrane region" description="Helical" evidence="2">
    <location>
        <begin position="24"/>
        <end position="48"/>
    </location>
</feature>
<evidence type="ECO:0000256" key="2">
    <source>
        <dbReference type="SAM" id="Phobius"/>
    </source>
</evidence>
<dbReference type="EMBL" id="KV921282">
    <property type="protein sequence ID" value="ORE21210.1"/>
    <property type="molecule type" value="Genomic_DNA"/>
</dbReference>
<evidence type="ECO:0000256" key="1">
    <source>
        <dbReference type="SAM" id="MobiDB-lite"/>
    </source>
</evidence>
<feature type="compositionally biased region" description="Polar residues" evidence="1">
    <location>
        <begin position="85"/>
        <end position="95"/>
    </location>
</feature>
<keyword evidence="2" id="KW-1133">Transmembrane helix</keyword>
<feature type="compositionally biased region" description="Polar residues" evidence="1">
    <location>
        <begin position="145"/>
        <end position="158"/>
    </location>
</feature>
<evidence type="ECO:0000313" key="4">
    <source>
        <dbReference type="Proteomes" id="UP000242381"/>
    </source>
</evidence>
<accession>A0A1X0SAA2</accession>
<dbReference type="VEuPathDB" id="FungiDB:BCV72DRAFT_307116"/>
<evidence type="ECO:0000313" key="3">
    <source>
        <dbReference type="EMBL" id="ORE21210.1"/>
    </source>
</evidence>
<feature type="compositionally biased region" description="Basic and acidic residues" evidence="1">
    <location>
        <begin position="115"/>
        <end position="134"/>
    </location>
</feature>
<protein>
    <submittedName>
        <fullName evidence="3">Uncharacterized protein</fullName>
    </submittedName>
</protein>
<feature type="region of interest" description="Disordered" evidence="1">
    <location>
        <begin position="78"/>
        <end position="158"/>
    </location>
</feature>
<dbReference type="AlphaFoldDB" id="A0A1X0SAA2"/>
<organism evidence="3 4">
    <name type="scientific">Rhizopus microsporus</name>
    <dbReference type="NCBI Taxonomy" id="58291"/>
    <lineage>
        <taxon>Eukaryota</taxon>
        <taxon>Fungi</taxon>
        <taxon>Fungi incertae sedis</taxon>
        <taxon>Mucoromycota</taxon>
        <taxon>Mucoromycotina</taxon>
        <taxon>Mucoromycetes</taxon>
        <taxon>Mucorales</taxon>
        <taxon>Mucorineae</taxon>
        <taxon>Rhizopodaceae</taxon>
        <taxon>Rhizopus</taxon>
    </lineage>
</organism>
<sequence length="814" mass="89866">MSKRQETLVDFVATLKGIVKKGGIILLLSCAPTSIFSLLLACFLALIIQMSTNDNNNNSIQDPRLNHQLPLTRRAPWAKVEPRQPQASSSRSYIDSQLRLGPSCPQASASGSCEPLRERRAVRRQEPTRPEKGRPLVNNFHPPWLTSQLSSSNVEEGTPSLTMDEIKGTVKTLMRGFHCKVPYAYHHRLTHATLSRPTEFVRQIPVPAIKYLKKESWPVYNKYIGPSLDRAVFKRRLHIAAEPAYVVPESECQPTASTSSHPRQAREIVSKAKRRYQPKVINRHQQQEQPGYPTPILEPHKPTVISSSTLSLPPRPVRPAFFSSFGDLKLPDRSKSTKPSPGTAAVHCQSTSSDNSIHPLAASAASTKRKFDAVAPSAMNLNKKLKAVHQASQLIATFQLAQEPKAIAASSEAGHCTVAPQATVTGTLNASASSAANKEGTYDNACPVLFVQESHPLGKFFELAMRHPMKVMKVTVKQRKVLSSLKGKEALDFVPRRLYFSSHGAQFLPASNPASEVSVATSAASNKPTTINIKAPMSKVEDEEPEEGEMADPSTPHKIQQACSSHVSMPSYFKPDEAHDNESLSGSMAKGIPANPTAAPVKRVLSATAPNANVMEQLKIFTIMFRNLTHAYKQRGDGEQDNLVSALNHLHALCDYIVSYYYKEKQNPDAASSESHAAWKSLLLLGDILLDKLQTQEQYLLYGICLRLMSMVRFRIFIKVQDEVRGVLMSYDLLEEYERAMAISTSSEKYFNYRVMASKLPSTFKQVCINDNLLSGIAIGGEAGVQVSPMFPFHVNASLLHGTICTKCILSEFM</sequence>
<reference evidence="3 4" key="1">
    <citation type="journal article" date="2016" name="Proc. Natl. Acad. Sci. U.S.A.">
        <title>Lipid metabolic changes in an early divergent fungus govern the establishment of a mutualistic symbiosis with endobacteria.</title>
        <authorList>
            <person name="Lastovetsky O.A."/>
            <person name="Gaspar M.L."/>
            <person name="Mondo S.J."/>
            <person name="LaButti K.M."/>
            <person name="Sandor L."/>
            <person name="Grigoriev I.V."/>
            <person name="Henry S.A."/>
            <person name="Pawlowska T.E."/>
        </authorList>
    </citation>
    <scope>NUCLEOTIDE SEQUENCE [LARGE SCALE GENOMIC DNA]</scope>
    <source>
        <strain evidence="3 4">ATCC 11559</strain>
    </source>
</reference>
<name>A0A1X0SAA2_RHIZD</name>
<dbReference type="Proteomes" id="UP000242381">
    <property type="component" value="Unassembled WGS sequence"/>
</dbReference>